<comment type="similarity">
    <text evidence="1">Belongs to the peptidase S13 family.</text>
</comment>
<evidence type="ECO:0000313" key="4">
    <source>
        <dbReference type="EMBL" id="NSL56342.1"/>
    </source>
</evidence>
<dbReference type="Gene3D" id="3.40.710.10">
    <property type="entry name" value="DD-peptidase/beta-lactamase superfamily"/>
    <property type="match status" value="1"/>
</dbReference>
<dbReference type="PANTHER" id="PTHR30023">
    <property type="entry name" value="D-ALANYL-D-ALANINE CARBOXYPEPTIDASE"/>
    <property type="match status" value="1"/>
</dbReference>
<dbReference type="Gene3D" id="3.50.80.20">
    <property type="entry name" value="D-Ala-D-Ala carboxypeptidase C, peptidase S13"/>
    <property type="match status" value="1"/>
</dbReference>
<keyword evidence="4" id="KW-0121">Carboxypeptidase</keyword>
<dbReference type="Pfam" id="PF02113">
    <property type="entry name" value="Peptidase_S13"/>
    <property type="match status" value="1"/>
</dbReference>
<dbReference type="InterPro" id="IPR000667">
    <property type="entry name" value="Peptidase_S13"/>
</dbReference>
<feature type="signal peptide" evidence="3">
    <location>
        <begin position="1"/>
        <end position="21"/>
    </location>
</feature>
<organism evidence="4 5">
    <name type="scientific">Uliginosibacterium aquaticum</name>
    <dbReference type="NCBI Taxonomy" id="2731212"/>
    <lineage>
        <taxon>Bacteria</taxon>
        <taxon>Pseudomonadati</taxon>
        <taxon>Pseudomonadota</taxon>
        <taxon>Betaproteobacteria</taxon>
        <taxon>Rhodocyclales</taxon>
        <taxon>Zoogloeaceae</taxon>
        <taxon>Uliginosibacterium</taxon>
    </lineage>
</organism>
<dbReference type="PRINTS" id="PR00922">
    <property type="entry name" value="DADACBPTASE3"/>
</dbReference>
<keyword evidence="3" id="KW-0732">Signal</keyword>
<dbReference type="GO" id="GO:0009002">
    <property type="term" value="F:serine-type D-Ala-D-Ala carboxypeptidase activity"/>
    <property type="evidence" value="ECO:0007669"/>
    <property type="project" value="UniProtKB-EC"/>
</dbReference>
<dbReference type="EC" id="3.4.16.4" evidence="4"/>
<accession>A0ABX2IIM6</accession>
<evidence type="ECO:0000256" key="3">
    <source>
        <dbReference type="SAM" id="SignalP"/>
    </source>
</evidence>
<feature type="chain" id="PRO_5046246821" evidence="3">
    <location>
        <begin position="22"/>
        <end position="468"/>
    </location>
</feature>
<dbReference type="Proteomes" id="UP000778523">
    <property type="component" value="Unassembled WGS sequence"/>
</dbReference>
<protein>
    <submittedName>
        <fullName evidence="4">D-alanyl-D-alanine carboxypeptidase/D-alanyl-D-alanine-endopeptidase</fullName>
        <ecNumber evidence="4">3.4.16.4</ecNumber>
    </submittedName>
</protein>
<dbReference type="NCBIfam" id="TIGR00666">
    <property type="entry name" value="PBP4"/>
    <property type="match status" value="1"/>
</dbReference>
<keyword evidence="4" id="KW-0645">Protease</keyword>
<gene>
    <name evidence="4" type="primary">dacB</name>
    <name evidence="4" type="ORF">HJ583_014990</name>
</gene>
<reference evidence="4 5" key="1">
    <citation type="submission" date="2020-06" db="EMBL/GenBank/DDBJ databases">
        <title>Draft genome of Uliginosibacterium sp. IMCC34675.</title>
        <authorList>
            <person name="Song J."/>
        </authorList>
    </citation>
    <scope>NUCLEOTIDE SEQUENCE [LARGE SCALE GENOMIC DNA]</scope>
    <source>
        <strain evidence="4 5">IMCC34675</strain>
    </source>
</reference>
<dbReference type="EMBL" id="JABCSC020000003">
    <property type="protein sequence ID" value="NSL56342.1"/>
    <property type="molecule type" value="Genomic_DNA"/>
</dbReference>
<dbReference type="SUPFAM" id="SSF56601">
    <property type="entry name" value="beta-lactamase/transpeptidase-like"/>
    <property type="match status" value="1"/>
</dbReference>
<keyword evidence="2 4" id="KW-0378">Hydrolase</keyword>
<proteinExistence type="inferred from homology"/>
<evidence type="ECO:0000256" key="1">
    <source>
        <dbReference type="ARBA" id="ARBA00006096"/>
    </source>
</evidence>
<comment type="caution">
    <text evidence="4">The sequence shown here is derived from an EMBL/GenBank/DDBJ whole genome shotgun (WGS) entry which is preliminary data.</text>
</comment>
<dbReference type="PANTHER" id="PTHR30023:SF0">
    <property type="entry name" value="PENICILLIN-SENSITIVE CARBOXYPEPTIDASE A"/>
    <property type="match status" value="1"/>
</dbReference>
<sequence length="468" mass="50153">MKSIRHVALSLLAGLSLASQAALPEPLARAAREAGLPPESVSLWIAPAAGGAASVQHNAEQLMNPASVMKLLTSYAALDLLGPAHTWKTQAALRGVLREGVLEGDVLIAGSGDPALTWDRLGQWLRDWRSRGLRQIRGNIVIDTSLFATTPPGAPFDEAQHRAYNAQPDAFLVNFGALSLRLTAGTPNTPVEVAPLTPAAPLRIVNHLKSIPGACGDWRSGLRGAFTPEGKGLVLTLEGRLAQSCGERQLNLKVDDSLRWASLVIRAQWQELGGSWFGEVQRGSVPAAITAFSSWESPTLPEVLRDMNKWSNNVMARQMLLALGNDGGGALTPEKGIARLQAWMPGQGLDPAQWVLENGSGLSRVERTTAAQLGALLRAAWKSPRMPEFLMAQPVIGKDGTMRTRLVDSPLAGRGYVKTGTLDGVKSAAGYVQDASGNWQTFALLLNHPRAPAAENTVEATLRWIYEH</sequence>
<evidence type="ECO:0000313" key="5">
    <source>
        <dbReference type="Proteomes" id="UP000778523"/>
    </source>
</evidence>
<keyword evidence="5" id="KW-1185">Reference proteome</keyword>
<evidence type="ECO:0000256" key="2">
    <source>
        <dbReference type="ARBA" id="ARBA00022801"/>
    </source>
</evidence>
<dbReference type="InterPro" id="IPR012338">
    <property type="entry name" value="Beta-lactam/transpept-like"/>
</dbReference>
<name>A0ABX2IIM6_9RHOO</name>
<dbReference type="RefSeq" id="WP_170022636.1">
    <property type="nucleotide sequence ID" value="NZ_JABCSC020000003.1"/>
</dbReference>